<dbReference type="EMBL" id="JAHWGI010001092">
    <property type="protein sequence ID" value="KAK3922537.1"/>
    <property type="molecule type" value="Genomic_DNA"/>
</dbReference>
<evidence type="ECO:0000313" key="6">
    <source>
        <dbReference type="EMBL" id="KAK3922080.1"/>
    </source>
</evidence>
<evidence type="ECO:0000313" key="5">
    <source>
        <dbReference type="EMBL" id="KAK3920406.1"/>
    </source>
</evidence>
<sequence length="114" mass="13031">MASIFTVNEEDLFNFENFCDSKYMDANVQKYGFFKIKLDTGLAGQCSTVSEFYEQFRILSLSKIKKSILLRNPNSPSLFGLQSVKATSAERNYFTAMGKQVFKMDSNDISTNCW</sequence>
<dbReference type="Proteomes" id="UP001219518">
    <property type="component" value="Unassembled WGS sequence"/>
</dbReference>
<keyword evidence="11" id="KW-1185">Reference proteome</keyword>
<keyword evidence="10" id="KW-0808">Transferase</keyword>
<protein>
    <submittedName>
        <fullName evidence="10">RNA-directed RNA polymerase L</fullName>
    </submittedName>
</protein>
<proteinExistence type="predicted"/>
<organism evidence="10 11">
    <name type="scientific">Frankliniella fusca</name>
    <dbReference type="NCBI Taxonomy" id="407009"/>
    <lineage>
        <taxon>Eukaryota</taxon>
        <taxon>Metazoa</taxon>
        <taxon>Ecdysozoa</taxon>
        <taxon>Arthropoda</taxon>
        <taxon>Hexapoda</taxon>
        <taxon>Insecta</taxon>
        <taxon>Pterygota</taxon>
        <taxon>Neoptera</taxon>
        <taxon>Paraneoptera</taxon>
        <taxon>Thysanoptera</taxon>
        <taxon>Terebrantia</taxon>
        <taxon>Thripoidea</taxon>
        <taxon>Thripidae</taxon>
        <taxon>Frankliniella</taxon>
    </lineage>
</organism>
<dbReference type="GO" id="GO:0003968">
    <property type="term" value="F:RNA-directed RNA polymerase activity"/>
    <property type="evidence" value="ECO:0007669"/>
    <property type="project" value="UniProtKB-KW"/>
</dbReference>
<evidence type="ECO:0000313" key="7">
    <source>
        <dbReference type="EMBL" id="KAK3922537.1"/>
    </source>
</evidence>
<accession>A0AAE1HWH0</accession>
<dbReference type="EMBL" id="JAHWGI010001320">
    <property type="protein sequence ID" value="KAK3928165.1"/>
    <property type="molecule type" value="Genomic_DNA"/>
</dbReference>
<evidence type="ECO:0000313" key="1">
    <source>
        <dbReference type="EMBL" id="KAK3908834.1"/>
    </source>
</evidence>
<reference evidence="10" key="2">
    <citation type="journal article" date="2023" name="BMC Genomics">
        <title>Pest status, molecular evolution, and epigenetic factors derived from the genome assembly of Frankliniella fusca, a thysanopteran phytovirus vector.</title>
        <authorList>
            <person name="Catto M.A."/>
            <person name="Labadie P.E."/>
            <person name="Jacobson A.L."/>
            <person name="Kennedy G.G."/>
            <person name="Srinivasan R."/>
            <person name="Hunt B.G."/>
        </authorList>
    </citation>
    <scope>NUCLEOTIDE SEQUENCE</scope>
    <source>
        <strain evidence="10">PL_HMW_Pooled</strain>
    </source>
</reference>
<dbReference type="EMBL" id="JAHWGI010001322">
    <property type="protein sequence ID" value="KAK3928191.1"/>
    <property type="molecule type" value="Genomic_DNA"/>
</dbReference>
<dbReference type="EMBL" id="JAHWGI010001345">
    <property type="protein sequence ID" value="KAK3928692.1"/>
    <property type="molecule type" value="Genomic_DNA"/>
</dbReference>
<gene>
    <name evidence="3" type="ORF">KUF71_005499</name>
    <name evidence="5" type="ORF">KUF71_009693</name>
    <name evidence="6" type="ORF">KUF71_011256</name>
    <name evidence="7" type="ORF">KUF71_011994</name>
    <name evidence="8" type="ORF">KUF71_016514</name>
    <name evidence="9" type="ORF">KUF71_016540</name>
    <name evidence="10" type="ORF">KUF71_016916</name>
    <name evidence="1" type="ORF">KUF71_019089</name>
    <name evidence="2" type="ORF">KUF71_023181</name>
    <name evidence="4" type="ORF">KUF71_025979</name>
</gene>
<evidence type="ECO:0000313" key="4">
    <source>
        <dbReference type="EMBL" id="KAK3916913.1"/>
    </source>
</evidence>
<evidence type="ECO:0000313" key="9">
    <source>
        <dbReference type="EMBL" id="KAK3928191.1"/>
    </source>
</evidence>
<evidence type="ECO:0000313" key="2">
    <source>
        <dbReference type="EMBL" id="KAK3913724.1"/>
    </source>
</evidence>
<comment type="caution">
    <text evidence="10">The sequence shown here is derived from an EMBL/GenBank/DDBJ whole genome shotgun (WGS) entry which is preliminary data.</text>
</comment>
<dbReference type="EMBL" id="JAHWGI010000080">
    <property type="protein sequence ID" value="KAK3908834.1"/>
    <property type="molecule type" value="Genomic_DNA"/>
</dbReference>
<name>A0AAE1HWH0_9NEOP</name>
<reference evidence="10" key="1">
    <citation type="submission" date="2021-07" db="EMBL/GenBank/DDBJ databases">
        <authorList>
            <person name="Catto M.A."/>
            <person name="Jacobson A."/>
            <person name="Kennedy G."/>
            <person name="Labadie P."/>
            <person name="Hunt B.G."/>
            <person name="Srinivasan R."/>
        </authorList>
    </citation>
    <scope>NUCLEOTIDE SEQUENCE</scope>
    <source>
        <strain evidence="10">PL_HMW_Pooled</strain>
        <tissue evidence="10">Head</tissue>
    </source>
</reference>
<dbReference type="EMBL" id="JAHWGI010000639">
    <property type="protein sequence ID" value="KAK3916913.1"/>
    <property type="molecule type" value="Genomic_DNA"/>
</dbReference>
<evidence type="ECO:0000313" key="3">
    <source>
        <dbReference type="EMBL" id="KAK3914703.1"/>
    </source>
</evidence>
<dbReference type="EMBL" id="JAHWGI010001064">
    <property type="protein sequence ID" value="KAK3922080.1"/>
    <property type="molecule type" value="Genomic_DNA"/>
</dbReference>
<evidence type="ECO:0000313" key="11">
    <source>
        <dbReference type="Proteomes" id="UP001219518"/>
    </source>
</evidence>
<keyword evidence="10" id="KW-0696">RNA-directed RNA polymerase</keyword>
<dbReference type="EMBL" id="JAHWGI010000383">
    <property type="protein sequence ID" value="KAK3914703.1"/>
    <property type="molecule type" value="Genomic_DNA"/>
</dbReference>
<dbReference type="EMBL" id="JAHWGI010000997">
    <property type="protein sequence ID" value="KAK3920406.1"/>
    <property type="molecule type" value="Genomic_DNA"/>
</dbReference>
<dbReference type="EMBL" id="JAHWGI010000337">
    <property type="protein sequence ID" value="KAK3913724.1"/>
    <property type="molecule type" value="Genomic_DNA"/>
</dbReference>
<dbReference type="AlphaFoldDB" id="A0AAE1HWH0"/>
<evidence type="ECO:0000313" key="10">
    <source>
        <dbReference type="EMBL" id="KAK3928692.1"/>
    </source>
</evidence>
<keyword evidence="10" id="KW-0548">Nucleotidyltransferase</keyword>
<evidence type="ECO:0000313" key="8">
    <source>
        <dbReference type="EMBL" id="KAK3928165.1"/>
    </source>
</evidence>